<dbReference type="KEGG" id="mema:MMAB1_0549"/>
<organism evidence="1 2">
    <name type="scientific">Methanoculleus bourgensis</name>
    <dbReference type="NCBI Taxonomy" id="83986"/>
    <lineage>
        <taxon>Archaea</taxon>
        <taxon>Methanobacteriati</taxon>
        <taxon>Methanobacteriota</taxon>
        <taxon>Stenosarchaea group</taxon>
        <taxon>Methanomicrobia</taxon>
        <taxon>Methanomicrobiales</taxon>
        <taxon>Methanomicrobiaceae</taxon>
        <taxon>Methanoculleus</taxon>
    </lineage>
</organism>
<dbReference type="Pfam" id="PF09719">
    <property type="entry name" value="C_GCAxxG_C_C"/>
    <property type="match status" value="1"/>
</dbReference>
<dbReference type="InterPro" id="IPR010181">
    <property type="entry name" value="CGCAxxGCC_motif"/>
</dbReference>
<dbReference type="GeneID" id="27136602"/>
<sequence>MMKRPEEAVSRFMGGYNCAQAVSSVFAADLGVPEEVILRAATGFGGGMGHTGGACGAVSGAVLVLGLSFGSTGPAEKEAKDETYALVREFVTRFTIRNGAVSCTGLLGCDLSTDEGLARAREQNLARTTCPRYIRDVVEILGEILGPVTSGSAPGR</sequence>
<protein>
    <submittedName>
        <fullName evidence="1">C_GCAxxG_C_C family protein</fullName>
    </submittedName>
</protein>
<accession>A0A0X3BHX8</accession>
<dbReference type="OrthoDB" id="76803at2157"/>
<evidence type="ECO:0000313" key="1">
    <source>
        <dbReference type="EMBL" id="CVK31766.1"/>
    </source>
</evidence>
<gene>
    <name evidence="1" type="ORF">MMAB1_0549</name>
</gene>
<dbReference type="EMBL" id="LT158599">
    <property type="protein sequence ID" value="CVK31766.1"/>
    <property type="molecule type" value="Genomic_DNA"/>
</dbReference>
<dbReference type="Proteomes" id="UP000069850">
    <property type="component" value="Chromosome 1"/>
</dbReference>
<dbReference type="AlphaFoldDB" id="A0A0X3BHX8"/>
<proteinExistence type="predicted"/>
<evidence type="ECO:0000313" key="2">
    <source>
        <dbReference type="Proteomes" id="UP000069850"/>
    </source>
</evidence>
<reference evidence="1 2" key="1">
    <citation type="submission" date="2016-01" db="EMBL/GenBank/DDBJ databases">
        <authorList>
            <person name="Manzoor S."/>
        </authorList>
    </citation>
    <scope>NUCLEOTIDE SEQUENCE [LARGE SCALE GENOMIC DNA]</scope>
    <source>
        <strain evidence="1">Methanoculleus sp MAB1</strain>
    </source>
</reference>
<dbReference type="RefSeq" id="WP_062261757.1">
    <property type="nucleotide sequence ID" value="NZ_DAIMMY010000005.1"/>
</dbReference>
<name>A0A0X3BHX8_9EURY</name>
<dbReference type="NCBIfam" id="TIGR01909">
    <property type="entry name" value="C_GCAxxG_C_C"/>
    <property type="match status" value="1"/>
</dbReference>